<feature type="transmembrane region" description="Helical" evidence="1">
    <location>
        <begin position="6"/>
        <end position="28"/>
    </location>
</feature>
<keyword evidence="1" id="KW-0812">Transmembrane</keyword>
<dbReference type="Proteomes" id="UP000789901">
    <property type="component" value="Unassembled WGS sequence"/>
</dbReference>
<sequence>YEDLWIHIVAALSVNIGGIGNAILYVIYENCNTNSLIQT</sequence>
<dbReference type="EMBL" id="CAJVQB010036615">
    <property type="protein sequence ID" value="CAG8824229.1"/>
    <property type="molecule type" value="Genomic_DNA"/>
</dbReference>
<name>A0ABN7WAM8_GIGMA</name>
<proteinExistence type="predicted"/>
<evidence type="ECO:0000313" key="3">
    <source>
        <dbReference type="Proteomes" id="UP000789901"/>
    </source>
</evidence>
<keyword evidence="3" id="KW-1185">Reference proteome</keyword>
<comment type="caution">
    <text evidence="2">The sequence shown here is derived from an EMBL/GenBank/DDBJ whole genome shotgun (WGS) entry which is preliminary data.</text>
</comment>
<evidence type="ECO:0000313" key="2">
    <source>
        <dbReference type="EMBL" id="CAG8824229.1"/>
    </source>
</evidence>
<accession>A0ABN7WAM8</accession>
<protein>
    <submittedName>
        <fullName evidence="2">27583_t:CDS:1</fullName>
    </submittedName>
</protein>
<organism evidence="2 3">
    <name type="scientific">Gigaspora margarita</name>
    <dbReference type="NCBI Taxonomy" id="4874"/>
    <lineage>
        <taxon>Eukaryota</taxon>
        <taxon>Fungi</taxon>
        <taxon>Fungi incertae sedis</taxon>
        <taxon>Mucoromycota</taxon>
        <taxon>Glomeromycotina</taxon>
        <taxon>Glomeromycetes</taxon>
        <taxon>Diversisporales</taxon>
        <taxon>Gigasporaceae</taxon>
        <taxon>Gigaspora</taxon>
    </lineage>
</organism>
<feature type="non-terminal residue" evidence="2">
    <location>
        <position position="1"/>
    </location>
</feature>
<gene>
    <name evidence="2" type="ORF">GMARGA_LOCUS28528</name>
</gene>
<keyword evidence="1" id="KW-0472">Membrane</keyword>
<reference evidence="2 3" key="1">
    <citation type="submission" date="2021-06" db="EMBL/GenBank/DDBJ databases">
        <authorList>
            <person name="Kallberg Y."/>
            <person name="Tangrot J."/>
            <person name="Rosling A."/>
        </authorList>
    </citation>
    <scope>NUCLEOTIDE SEQUENCE [LARGE SCALE GENOMIC DNA]</scope>
    <source>
        <strain evidence="2 3">120-4 pot B 10/14</strain>
    </source>
</reference>
<keyword evidence="1" id="KW-1133">Transmembrane helix</keyword>
<evidence type="ECO:0000256" key="1">
    <source>
        <dbReference type="SAM" id="Phobius"/>
    </source>
</evidence>